<dbReference type="AlphaFoldDB" id="A0A8X6Y2Q0"/>
<sequence length="126" mass="14239">MLPFELRFYSWEQKKIWQGQVRGMTQRCYIVVDKILHYAKRRVARCIIMLQPPVVSDVWADKNNAFSQSCENSHLKTASPVCPGGMNYLSITQNGGAVVVFPLSSLPSRNKLCHSKTLDQPMAALP</sequence>
<name>A0A8X6Y2Q0_9ARAC</name>
<accession>A0A8X6Y2Q0</accession>
<keyword evidence="2" id="KW-1185">Reference proteome</keyword>
<organism evidence="1 2">
    <name type="scientific">Trichonephila inaurata madagascariensis</name>
    <dbReference type="NCBI Taxonomy" id="2747483"/>
    <lineage>
        <taxon>Eukaryota</taxon>
        <taxon>Metazoa</taxon>
        <taxon>Ecdysozoa</taxon>
        <taxon>Arthropoda</taxon>
        <taxon>Chelicerata</taxon>
        <taxon>Arachnida</taxon>
        <taxon>Araneae</taxon>
        <taxon>Araneomorphae</taxon>
        <taxon>Entelegynae</taxon>
        <taxon>Araneoidea</taxon>
        <taxon>Nephilidae</taxon>
        <taxon>Trichonephila</taxon>
        <taxon>Trichonephila inaurata</taxon>
    </lineage>
</organism>
<dbReference type="Proteomes" id="UP000886998">
    <property type="component" value="Unassembled WGS sequence"/>
</dbReference>
<proteinExistence type="predicted"/>
<dbReference type="EMBL" id="BMAV01014725">
    <property type="protein sequence ID" value="GFY63315.1"/>
    <property type="molecule type" value="Genomic_DNA"/>
</dbReference>
<comment type="caution">
    <text evidence="1">The sequence shown here is derived from an EMBL/GenBank/DDBJ whole genome shotgun (WGS) entry which is preliminary data.</text>
</comment>
<evidence type="ECO:0000313" key="1">
    <source>
        <dbReference type="EMBL" id="GFY63315.1"/>
    </source>
</evidence>
<gene>
    <name evidence="1" type="ORF">TNIN_471291</name>
</gene>
<evidence type="ECO:0000313" key="2">
    <source>
        <dbReference type="Proteomes" id="UP000886998"/>
    </source>
</evidence>
<reference evidence="1" key="1">
    <citation type="submission" date="2020-08" db="EMBL/GenBank/DDBJ databases">
        <title>Multicomponent nature underlies the extraordinary mechanical properties of spider dragline silk.</title>
        <authorList>
            <person name="Kono N."/>
            <person name="Nakamura H."/>
            <person name="Mori M."/>
            <person name="Yoshida Y."/>
            <person name="Ohtoshi R."/>
            <person name="Malay A.D."/>
            <person name="Moran D.A.P."/>
            <person name="Tomita M."/>
            <person name="Numata K."/>
            <person name="Arakawa K."/>
        </authorList>
    </citation>
    <scope>NUCLEOTIDE SEQUENCE</scope>
</reference>
<protein>
    <submittedName>
        <fullName evidence="1">Uncharacterized protein</fullName>
    </submittedName>
</protein>